<keyword evidence="2" id="KW-1185">Reference proteome</keyword>
<gene>
    <name evidence="1" type="ORF">HPB47_015882</name>
</gene>
<evidence type="ECO:0000313" key="1">
    <source>
        <dbReference type="EMBL" id="KAG0441699.1"/>
    </source>
</evidence>
<dbReference type="EMBL" id="JABSTQ010004574">
    <property type="protein sequence ID" value="KAG0441699.1"/>
    <property type="molecule type" value="Genomic_DNA"/>
</dbReference>
<name>A0AC60QUB5_IXOPE</name>
<evidence type="ECO:0000313" key="2">
    <source>
        <dbReference type="Proteomes" id="UP000805193"/>
    </source>
</evidence>
<accession>A0AC60QUB5</accession>
<sequence>MATIGTATAYDMEVELWGNYAERLEQFFVGNRIVAEKQKAGIFLACVRQETYEIFQSLLIPVKLSTKTFEELLGTLNECFSPSPSEIMEWYEFKSSSQKDVQHTNASLRNLTDFCNFGDMLDIMIRNRLVCVM</sequence>
<dbReference type="Proteomes" id="UP000805193">
    <property type="component" value="Unassembled WGS sequence"/>
</dbReference>
<reference evidence="1 2" key="1">
    <citation type="journal article" date="2020" name="Cell">
        <title>Large-Scale Comparative Analyses of Tick Genomes Elucidate Their Genetic Diversity and Vector Capacities.</title>
        <authorList>
            <consortium name="Tick Genome and Microbiome Consortium (TIGMIC)"/>
            <person name="Jia N."/>
            <person name="Wang J."/>
            <person name="Shi W."/>
            <person name="Du L."/>
            <person name="Sun Y."/>
            <person name="Zhan W."/>
            <person name="Jiang J.F."/>
            <person name="Wang Q."/>
            <person name="Zhang B."/>
            <person name="Ji P."/>
            <person name="Bell-Sakyi L."/>
            <person name="Cui X.M."/>
            <person name="Yuan T.T."/>
            <person name="Jiang B.G."/>
            <person name="Yang W.F."/>
            <person name="Lam T.T."/>
            <person name="Chang Q.C."/>
            <person name="Ding S.J."/>
            <person name="Wang X.J."/>
            <person name="Zhu J.G."/>
            <person name="Ruan X.D."/>
            <person name="Zhao L."/>
            <person name="Wei J.T."/>
            <person name="Ye R.Z."/>
            <person name="Que T.C."/>
            <person name="Du C.H."/>
            <person name="Zhou Y.H."/>
            <person name="Cheng J.X."/>
            <person name="Dai P.F."/>
            <person name="Guo W.B."/>
            <person name="Han X.H."/>
            <person name="Huang E.J."/>
            <person name="Li L.F."/>
            <person name="Wei W."/>
            <person name="Gao Y.C."/>
            <person name="Liu J.Z."/>
            <person name="Shao H.Z."/>
            <person name="Wang X."/>
            <person name="Wang C.C."/>
            <person name="Yang T.C."/>
            <person name="Huo Q.B."/>
            <person name="Li W."/>
            <person name="Chen H.Y."/>
            <person name="Chen S.E."/>
            <person name="Zhou L.G."/>
            <person name="Ni X.B."/>
            <person name="Tian J.H."/>
            <person name="Sheng Y."/>
            <person name="Liu T."/>
            <person name="Pan Y.S."/>
            <person name="Xia L.Y."/>
            <person name="Li J."/>
            <person name="Zhao F."/>
            <person name="Cao W.C."/>
        </authorList>
    </citation>
    <scope>NUCLEOTIDE SEQUENCE [LARGE SCALE GENOMIC DNA]</scope>
    <source>
        <strain evidence="1">Iper-2018</strain>
    </source>
</reference>
<proteinExistence type="predicted"/>
<protein>
    <submittedName>
        <fullName evidence="1">Uncharacterized protein</fullName>
    </submittedName>
</protein>
<comment type="caution">
    <text evidence="1">The sequence shown here is derived from an EMBL/GenBank/DDBJ whole genome shotgun (WGS) entry which is preliminary data.</text>
</comment>
<organism evidence="1 2">
    <name type="scientific">Ixodes persulcatus</name>
    <name type="common">Taiga tick</name>
    <dbReference type="NCBI Taxonomy" id="34615"/>
    <lineage>
        <taxon>Eukaryota</taxon>
        <taxon>Metazoa</taxon>
        <taxon>Ecdysozoa</taxon>
        <taxon>Arthropoda</taxon>
        <taxon>Chelicerata</taxon>
        <taxon>Arachnida</taxon>
        <taxon>Acari</taxon>
        <taxon>Parasitiformes</taxon>
        <taxon>Ixodida</taxon>
        <taxon>Ixodoidea</taxon>
        <taxon>Ixodidae</taxon>
        <taxon>Ixodinae</taxon>
        <taxon>Ixodes</taxon>
    </lineage>
</organism>